<dbReference type="InterPro" id="IPR057678">
    <property type="entry name" value="DUF7918"/>
</dbReference>
<protein>
    <recommendedName>
        <fullName evidence="2">DUF7918 domain-containing protein</fullName>
    </recommendedName>
</protein>
<dbReference type="PANTHER" id="PTHR36223:SF1">
    <property type="entry name" value="TRANSCRIPTION ELONGATION FACTOR EAF N-TERMINAL DOMAIN-CONTAINING PROTEIN"/>
    <property type="match status" value="1"/>
</dbReference>
<dbReference type="EMBL" id="KN847525">
    <property type="protein sequence ID" value="KIV88791.1"/>
    <property type="molecule type" value="Genomic_DNA"/>
</dbReference>
<dbReference type="RefSeq" id="XP_016220365.1">
    <property type="nucleotide sequence ID" value="XM_016373454.1"/>
</dbReference>
<dbReference type="Pfam" id="PF25534">
    <property type="entry name" value="DUF7918"/>
    <property type="match status" value="1"/>
</dbReference>
<feature type="region of interest" description="Disordered" evidence="1">
    <location>
        <begin position="140"/>
        <end position="161"/>
    </location>
</feature>
<feature type="domain" description="DUF7918" evidence="2">
    <location>
        <begin position="9"/>
        <end position="104"/>
    </location>
</feature>
<organism evidence="3 4">
    <name type="scientific">Exophiala mesophila</name>
    <name type="common">Black yeast-like fungus</name>
    <dbReference type="NCBI Taxonomy" id="212818"/>
    <lineage>
        <taxon>Eukaryota</taxon>
        <taxon>Fungi</taxon>
        <taxon>Dikarya</taxon>
        <taxon>Ascomycota</taxon>
        <taxon>Pezizomycotina</taxon>
        <taxon>Eurotiomycetes</taxon>
        <taxon>Chaetothyriomycetidae</taxon>
        <taxon>Chaetothyriales</taxon>
        <taxon>Herpotrichiellaceae</taxon>
        <taxon>Exophiala</taxon>
    </lineage>
</organism>
<accession>A0A0D1XKR2</accession>
<proteinExistence type="predicted"/>
<dbReference type="OrthoDB" id="4120708at2759"/>
<reference evidence="3 4" key="1">
    <citation type="submission" date="2015-01" db="EMBL/GenBank/DDBJ databases">
        <title>The Genome Sequence of Exophiala mesophila CBS40295.</title>
        <authorList>
            <consortium name="The Broad Institute Genomics Platform"/>
            <person name="Cuomo C."/>
            <person name="de Hoog S."/>
            <person name="Gorbushina A."/>
            <person name="Stielow B."/>
            <person name="Teixiera M."/>
            <person name="Abouelleil A."/>
            <person name="Chapman S.B."/>
            <person name="Priest M."/>
            <person name="Young S.K."/>
            <person name="Wortman J."/>
            <person name="Nusbaum C."/>
            <person name="Birren B."/>
        </authorList>
    </citation>
    <scope>NUCLEOTIDE SEQUENCE [LARGE SCALE GENOMIC DNA]</scope>
    <source>
        <strain evidence="3 4">CBS 40295</strain>
    </source>
</reference>
<sequence>MDAGDDVGDLRDKHANLGTLRVDVWRCVTTGPSPKNFPTIPESKVVSEKEIKGKSIDVSTSYVRTPLPKIGSSISVRYLDKTAIASFSFKYRTRRALQSLLIIEPDPVPVPLEERPIEELTREELLTLLQRQKEQIQIKHEKKPIKRELSPSIPDQITPMKRIKGDQGQDVYVLDSDDE</sequence>
<evidence type="ECO:0000256" key="1">
    <source>
        <dbReference type="SAM" id="MobiDB-lite"/>
    </source>
</evidence>
<dbReference type="Proteomes" id="UP000054302">
    <property type="component" value="Unassembled WGS sequence"/>
</dbReference>
<dbReference type="VEuPathDB" id="FungiDB:PV10_08435"/>
<evidence type="ECO:0000313" key="3">
    <source>
        <dbReference type="EMBL" id="KIV88791.1"/>
    </source>
</evidence>
<name>A0A0D1XKR2_EXOME</name>
<gene>
    <name evidence="3" type="ORF">PV10_08435</name>
</gene>
<dbReference type="STRING" id="212818.A0A0D1XKR2"/>
<dbReference type="HOGENOM" id="CLU_128841_0_0_1"/>
<evidence type="ECO:0000313" key="4">
    <source>
        <dbReference type="Proteomes" id="UP000054302"/>
    </source>
</evidence>
<evidence type="ECO:0000259" key="2">
    <source>
        <dbReference type="Pfam" id="PF25534"/>
    </source>
</evidence>
<dbReference type="GeneID" id="27326280"/>
<dbReference type="AlphaFoldDB" id="A0A0D1XKR2"/>
<dbReference type="PANTHER" id="PTHR36223">
    <property type="entry name" value="BETA-LACTAMASE-TYPE TRANSPEPTIDASE FOLD DOMAIN CONTAINING PROTEIN"/>
    <property type="match status" value="1"/>
</dbReference>
<keyword evidence="4" id="KW-1185">Reference proteome</keyword>